<evidence type="ECO:0000259" key="9">
    <source>
        <dbReference type="PROSITE" id="PS50184"/>
    </source>
</evidence>
<dbReference type="PANTHER" id="PTHR46526:SF1">
    <property type="entry name" value="CHORDIN"/>
    <property type="match status" value="1"/>
</dbReference>
<gene>
    <name evidence="11" type="ORF">g.26473</name>
</gene>
<feature type="domain" description="CHRD" evidence="10">
    <location>
        <begin position="134"/>
        <end position="261"/>
    </location>
</feature>
<keyword evidence="5" id="KW-0677">Repeat</keyword>
<keyword evidence="4" id="KW-0964">Secreted</keyword>
<dbReference type="SMART" id="SM00214">
    <property type="entry name" value="VWC"/>
    <property type="match status" value="3"/>
</dbReference>
<evidence type="ECO:0008006" key="12">
    <source>
        <dbReference type="Google" id="ProtNLM"/>
    </source>
</evidence>
<feature type="domain" description="VWFC" evidence="9">
    <location>
        <begin position="720"/>
        <end position="787"/>
    </location>
</feature>
<evidence type="ECO:0000256" key="3">
    <source>
        <dbReference type="ARBA" id="ARBA00022473"/>
    </source>
</evidence>
<accession>A0A1B6FDB0</accession>
<dbReference type="EMBL" id="GECZ01021592">
    <property type="protein sequence ID" value="JAS48177.1"/>
    <property type="molecule type" value="Transcribed_RNA"/>
</dbReference>
<dbReference type="PROSITE" id="PS50933">
    <property type="entry name" value="CHRD"/>
    <property type="match status" value="2"/>
</dbReference>
<evidence type="ECO:0000256" key="2">
    <source>
        <dbReference type="ARBA" id="ARBA00007156"/>
    </source>
</evidence>
<dbReference type="SMART" id="SM00754">
    <property type="entry name" value="CHRD"/>
    <property type="match status" value="3"/>
</dbReference>
<proteinExistence type="inferred from homology"/>
<dbReference type="GO" id="GO:0009953">
    <property type="term" value="P:dorsal/ventral pattern formation"/>
    <property type="evidence" value="ECO:0007669"/>
    <property type="project" value="TreeGrafter"/>
</dbReference>
<dbReference type="SUPFAM" id="SSF57603">
    <property type="entry name" value="FnI-like domain"/>
    <property type="match status" value="3"/>
</dbReference>
<dbReference type="PANTHER" id="PTHR46526">
    <property type="entry name" value="CHORDIN"/>
    <property type="match status" value="1"/>
</dbReference>
<organism evidence="11">
    <name type="scientific">Cuerna arida</name>
    <dbReference type="NCBI Taxonomy" id="1464854"/>
    <lineage>
        <taxon>Eukaryota</taxon>
        <taxon>Metazoa</taxon>
        <taxon>Ecdysozoa</taxon>
        <taxon>Arthropoda</taxon>
        <taxon>Hexapoda</taxon>
        <taxon>Insecta</taxon>
        <taxon>Pterygota</taxon>
        <taxon>Neoptera</taxon>
        <taxon>Paraneoptera</taxon>
        <taxon>Hemiptera</taxon>
        <taxon>Auchenorrhyncha</taxon>
        <taxon>Membracoidea</taxon>
        <taxon>Cicadellidae</taxon>
        <taxon>Cicadellinae</taxon>
        <taxon>Proconiini</taxon>
        <taxon>Cuerna</taxon>
    </lineage>
</organism>
<dbReference type="GO" id="GO:0005615">
    <property type="term" value="C:extracellular space"/>
    <property type="evidence" value="ECO:0007669"/>
    <property type="project" value="TreeGrafter"/>
</dbReference>
<evidence type="ECO:0000256" key="6">
    <source>
        <dbReference type="ARBA" id="ARBA00023180"/>
    </source>
</evidence>
<dbReference type="PIRSF" id="PIRSF002496">
    <property type="entry name" value="Chordin"/>
    <property type="match status" value="1"/>
</dbReference>
<evidence type="ECO:0000256" key="5">
    <source>
        <dbReference type="ARBA" id="ARBA00022737"/>
    </source>
</evidence>
<protein>
    <recommendedName>
        <fullName evidence="12">VWFC domain-containing protein</fullName>
    </recommendedName>
</protein>
<feature type="domain" description="CHRD" evidence="10">
    <location>
        <begin position="384"/>
        <end position="497"/>
    </location>
</feature>
<dbReference type="PROSITE" id="PS01208">
    <property type="entry name" value="VWFC_1"/>
    <property type="match status" value="1"/>
</dbReference>
<dbReference type="Pfam" id="PF00093">
    <property type="entry name" value="VWC"/>
    <property type="match status" value="2"/>
</dbReference>
<feature type="domain" description="VWFC" evidence="9">
    <location>
        <begin position="650"/>
        <end position="709"/>
    </location>
</feature>
<dbReference type="InterPro" id="IPR016353">
    <property type="entry name" value="Chordin"/>
</dbReference>
<keyword evidence="6" id="KW-0325">Glycoprotein</keyword>
<name>A0A1B6FDB0_9HEMI</name>
<feature type="signal peptide" evidence="8">
    <location>
        <begin position="1"/>
        <end position="19"/>
    </location>
</feature>
<keyword evidence="8" id="KW-0732">Signal</keyword>
<dbReference type="InterPro" id="IPR052278">
    <property type="entry name" value="Chordin-like_regulators"/>
</dbReference>
<dbReference type="GO" id="GO:0030514">
    <property type="term" value="P:negative regulation of BMP signaling pathway"/>
    <property type="evidence" value="ECO:0007669"/>
    <property type="project" value="TreeGrafter"/>
</dbReference>
<evidence type="ECO:0000313" key="11">
    <source>
        <dbReference type="EMBL" id="JAS48177.1"/>
    </source>
</evidence>
<dbReference type="InterPro" id="IPR001007">
    <property type="entry name" value="VWF_dom"/>
</dbReference>
<dbReference type="GO" id="GO:0036122">
    <property type="term" value="F:BMP binding"/>
    <property type="evidence" value="ECO:0007669"/>
    <property type="project" value="TreeGrafter"/>
</dbReference>
<evidence type="ECO:0000256" key="4">
    <source>
        <dbReference type="ARBA" id="ARBA00022525"/>
    </source>
</evidence>
<evidence type="ECO:0000256" key="7">
    <source>
        <dbReference type="PROSITE-ProRule" id="PRU00230"/>
    </source>
</evidence>
<keyword evidence="3 7" id="KW-0217">Developmental protein</keyword>
<feature type="chain" id="PRO_5008582758" description="VWFC domain-containing protein" evidence="8">
    <location>
        <begin position="20"/>
        <end position="865"/>
    </location>
</feature>
<dbReference type="AlphaFoldDB" id="A0A1B6FDB0"/>
<dbReference type="GO" id="GO:0048731">
    <property type="term" value="P:system development"/>
    <property type="evidence" value="ECO:0007669"/>
    <property type="project" value="UniProtKB-ARBA"/>
</dbReference>
<dbReference type="PROSITE" id="PS50184">
    <property type="entry name" value="VWFC_2"/>
    <property type="match status" value="2"/>
</dbReference>
<dbReference type="Gene3D" id="6.20.200.20">
    <property type="match status" value="1"/>
</dbReference>
<reference evidence="11" key="1">
    <citation type="submission" date="2015-11" db="EMBL/GenBank/DDBJ databases">
        <title>De novo transcriptome assembly of four potential Pierce s Disease insect vectors from Arizona vineyards.</title>
        <authorList>
            <person name="Tassone E.E."/>
        </authorList>
    </citation>
    <scope>NUCLEOTIDE SEQUENCE</scope>
</reference>
<sequence length="865" mass="95997">MDVKLATIVLFSVLATVSPRKHSPLIGDDGGRRTQAAECQFGKTLKELGSTWFADLGPPFGVMYCIRCECVPYHRKRRVVGKVHCRNIKHECPKPSCDEPVLAPDRCCKVCPGDVNSPDVVEEQPPINVEEEKHMKHFAAVLTSKMTMDTEGVTTPLTTDGNPDYKATGRFTFHRRNLYYSFYATARPRGVQFVDMRGNILEEQVLTPYSKYQNDTEKVCGVWRRIPREYRRLIREERLQVTLLWERAELAITGQLYRFRTLATELYSALLEGPRPNVAGTAIVSVSTQAPSIHLTVIFTGIFDSEDMADSPVTVRLQSTSGKEKIVLEEMARVEKPSSDINVIEVRSAVSNADLNQMSKQRLSVTISTKSGQSMSGLVRTRTTCELFHTPLSSPPDNDDKKTSGMAWMYIDKNGALKYHVRLNGIAQPDMLGLVVERRLLELEDLTPTFHNGWANGTIDQINTRHLEQLYDGELAINVATTATRSLVRGRLTPRPVADARDAPSPSLLLETEQEAGDIVGMIWAAVDNECNLHYEVILSGPKLEDRTMGLFLEDVPLVAPGAPITRRLLEEFNGNSVEGFVLGLTPTELTRLDTGVVHFNIKDLHTSKSLLRAHWRQVFIPPSCLPHYSDNNVPPVNNINSDANIPEQTTCFHSESFHDEGTQWPSRSEPCTMCNCHHGRVKCDPVICPPLPCTNPVQPSGQCCPTCDNSTSDSSNISQGCYLAGQLYSPGSTWHPYLPPNGFDTCAICSCNSSTLNVRCTRAVCPPLDCDETMAVRRVGCCKTCPAATSAGVPGDPNWLGDQQVSVVRTKAEVLAAGGCTYPVGRLFENGEEWHPRVFSHGEVKSVKCHCKDGTVKCERRRRH</sequence>
<evidence type="ECO:0000259" key="10">
    <source>
        <dbReference type="PROSITE" id="PS50933"/>
    </source>
</evidence>
<comment type="similarity">
    <text evidence="2">Belongs to the chordin family.</text>
</comment>
<comment type="subcellular location">
    <subcellularLocation>
        <location evidence="1">Secreted</location>
    </subcellularLocation>
</comment>
<evidence type="ECO:0000256" key="8">
    <source>
        <dbReference type="SAM" id="SignalP"/>
    </source>
</evidence>
<dbReference type="InterPro" id="IPR010895">
    <property type="entry name" value="CHRD"/>
</dbReference>
<evidence type="ECO:0000256" key="1">
    <source>
        <dbReference type="ARBA" id="ARBA00004613"/>
    </source>
</evidence>